<gene>
    <name evidence="2" type="ORF">CGI_10026420</name>
</gene>
<protein>
    <submittedName>
        <fullName evidence="2">Uncharacterized protein</fullName>
    </submittedName>
</protein>
<evidence type="ECO:0000256" key="1">
    <source>
        <dbReference type="SAM" id="MobiDB-lite"/>
    </source>
</evidence>
<feature type="compositionally biased region" description="Basic and acidic residues" evidence="1">
    <location>
        <begin position="1"/>
        <end position="16"/>
    </location>
</feature>
<sequence>MKKPQNDFKKPLKDTPEESTTDPQTESDGGGTPNTYVDLLSETYHSKIFKNSKKRMSKKGNDLSVFKGGDPHKHGARHAIEDNRISTSSSSYESCRMVVE</sequence>
<proteinExistence type="predicted"/>
<dbReference type="EMBL" id="JH816168">
    <property type="protein sequence ID" value="EKC41802.1"/>
    <property type="molecule type" value="Genomic_DNA"/>
</dbReference>
<dbReference type="HOGENOM" id="CLU_2308703_0_0_1"/>
<feature type="region of interest" description="Disordered" evidence="1">
    <location>
        <begin position="1"/>
        <end position="35"/>
    </location>
</feature>
<accession>K1QXY0</accession>
<feature type="compositionally biased region" description="Basic and acidic residues" evidence="1">
    <location>
        <begin position="69"/>
        <end position="79"/>
    </location>
</feature>
<organism evidence="2">
    <name type="scientific">Magallana gigas</name>
    <name type="common">Pacific oyster</name>
    <name type="synonym">Crassostrea gigas</name>
    <dbReference type="NCBI Taxonomy" id="29159"/>
    <lineage>
        <taxon>Eukaryota</taxon>
        <taxon>Metazoa</taxon>
        <taxon>Spiralia</taxon>
        <taxon>Lophotrochozoa</taxon>
        <taxon>Mollusca</taxon>
        <taxon>Bivalvia</taxon>
        <taxon>Autobranchia</taxon>
        <taxon>Pteriomorphia</taxon>
        <taxon>Ostreida</taxon>
        <taxon>Ostreoidea</taxon>
        <taxon>Ostreidae</taxon>
        <taxon>Magallana</taxon>
    </lineage>
</organism>
<dbReference type="InParanoid" id="K1QXY0"/>
<name>K1QXY0_MAGGI</name>
<evidence type="ECO:0000313" key="2">
    <source>
        <dbReference type="EMBL" id="EKC41802.1"/>
    </source>
</evidence>
<dbReference type="AlphaFoldDB" id="K1QXY0"/>
<reference evidence="2" key="1">
    <citation type="journal article" date="2012" name="Nature">
        <title>The oyster genome reveals stress adaptation and complexity of shell formation.</title>
        <authorList>
            <person name="Zhang G."/>
            <person name="Fang X."/>
            <person name="Guo X."/>
            <person name="Li L."/>
            <person name="Luo R."/>
            <person name="Xu F."/>
            <person name="Yang P."/>
            <person name="Zhang L."/>
            <person name="Wang X."/>
            <person name="Qi H."/>
            <person name="Xiong Z."/>
            <person name="Que H."/>
            <person name="Xie Y."/>
            <person name="Holland P.W."/>
            <person name="Paps J."/>
            <person name="Zhu Y."/>
            <person name="Wu F."/>
            <person name="Chen Y."/>
            <person name="Wang J."/>
            <person name="Peng C."/>
            <person name="Meng J."/>
            <person name="Yang L."/>
            <person name="Liu J."/>
            <person name="Wen B."/>
            <person name="Zhang N."/>
            <person name="Huang Z."/>
            <person name="Zhu Q."/>
            <person name="Feng Y."/>
            <person name="Mount A."/>
            <person name="Hedgecock D."/>
            <person name="Xu Z."/>
            <person name="Liu Y."/>
            <person name="Domazet-Loso T."/>
            <person name="Du Y."/>
            <person name="Sun X."/>
            <person name="Zhang S."/>
            <person name="Liu B."/>
            <person name="Cheng P."/>
            <person name="Jiang X."/>
            <person name="Li J."/>
            <person name="Fan D."/>
            <person name="Wang W."/>
            <person name="Fu W."/>
            <person name="Wang T."/>
            <person name="Wang B."/>
            <person name="Zhang J."/>
            <person name="Peng Z."/>
            <person name="Li Y."/>
            <person name="Li N."/>
            <person name="Wang J."/>
            <person name="Chen M."/>
            <person name="He Y."/>
            <person name="Tan F."/>
            <person name="Song X."/>
            <person name="Zheng Q."/>
            <person name="Huang R."/>
            <person name="Yang H."/>
            <person name="Du X."/>
            <person name="Chen L."/>
            <person name="Yang M."/>
            <person name="Gaffney P.M."/>
            <person name="Wang S."/>
            <person name="Luo L."/>
            <person name="She Z."/>
            <person name="Ming Y."/>
            <person name="Huang W."/>
            <person name="Zhang S."/>
            <person name="Huang B."/>
            <person name="Zhang Y."/>
            <person name="Qu T."/>
            <person name="Ni P."/>
            <person name="Miao G."/>
            <person name="Wang J."/>
            <person name="Wang Q."/>
            <person name="Steinberg C.E."/>
            <person name="Wang H."/>
            <person name="Li N."/>
            <person name="Qian L."/>
            <person name="Zhang G."/>
            <person name="Li Y."/>
            <person name="Yang H."/>
            <person name="Liu X."/>
            <person name="Wang J."/>
            <person name="Yin Y."/>
            <person name="Wang J."/>
        </authorList>
    </citation>
    <scope>NUCLEOTIDE SEQUENCE [LARGE SCALE GENOMIC DNA]</scope>
    <source>
        <strain evidence="2">05x7-T-G4-1.051#20</strain>
    </source>
</reference>
<feature type="region of interest" description="Disordered" evidence="1">
    <location>
        <begin position="52"/>
        <end position="79"/>
    </location>
</feature>